<evidence type="ECO:0000256" key="2">
    <source>
        <dbReference type="ARBA" id="ARBA00022771"/>
    </source>
</evidence>
<name>A0A3Q2WS18_HAPBU</name>
<keyword evidence="1" id="KW-0479">Metal-binding</keyword>
<dbReference type="Gene3D" id="3.30.160.60">
    <property type="entry name" value="Classic Zinc Finger"/>
    <property type="match status" value="1"/>
</dbReference>
<proteinExistence type="predicted"/>
<evidence type="ECO:0000256" key="1">
    <source>
        <dbReference type="ARBA" id="ARBA00022723"/>
    </source>
</evidence>
<dbReference type="CDD" id="cd19769">
    <property type="entry name" value="Bbox2_TRIM16-like"/>
    <property type="match status" value="1"/>
</dbReference>
<keyword evidence="9" id="KW-1185">Reference proteome</keyword>
<keyword evidence="3" id="KW-0862">Zinc</keyword>
<dbReference type="Pfam" id="PF00643">
    <property type="entry name" value="zf-B_box"/>
    <property type="match status" value="1"/>
</dbReference>
<evidence type="ECO:0008006" key="10">
    <source>
        <dbReference type="Google" id="ProtNLM"/>
    </source>
</evidence>
<dbReference type="SMART" id="SM00336">
    <property type="entry name" value="BBOX"/>
    <property type="match status" value="1"/>
</dbReference>
<reference evidence="8" key="1">
    <citation type="submission" date="2025-08" db="UniProtKB">
        <authorList>
            <consortium name="Ensembl"/>
        </authorList>
    </citation>
    <scope>IDENTIFICATION</scope>
</reference>
<evidence type="ECO:0000259" key="6">
    <source>
        <dbReference type="PROSITE" id="PS50089"/>
    </source>
</evidence>
<protein>
    <recommendedName>
        <fullName evidence="10">RING-type domain-containing protein</fullName>
    </recommendedName>
</protein>
<keyword evidence="5" id="KW-0175">Coiled coil</keyword>
<sequence>MSDSPNCCICLDEFASPVSIPCGHVFCLGCIGEYWKINEACQCPLCKTLFPTRPQLKTDQTLHTVKAPQPLKAGEVPCDSCSAKRPAVKSCLMCMASYCTTHLEAHYQTEELRRHLLVSVVKNLEDSVCKLHGKKLEKFCRSDRACICAMCAQTEHWSHNIISISREAFKKKVIVKRRRMKLQQEVQDRVSEAEKIKLTVDLSGQSPKEEWQTNKELEQLEDEIFELQRRNVELEQLLKIEDDLLFLQVCFLVNLKPTAALNTCTQNTTLISVLCLSCLCRDLSMVLCDSRNMLINKSLFMCLFVCFFSYKMIM</sequence>
<dbReference type="AlphaFoldDB" id="A0A3Q2WS18"/>
<dbReference type="SUPFAM" id="SSF57845">
    <property type="entry name" value="B-box zinc-binding domain"/>
    <property type="match status" value="1"/>
</dbReference>
<evidence type="ECO:0000256" key="3">
    <source>
        <dbReference type="ARBA" id="ARBA00022833"/>
    </source>
</evidence>
<organism evidence="8 9">
    <name type="scientific">Haplochromis burtoni</name>
    <name type="common">Burton's mouthbrooder</name>
    <name type="synonym">Chromis burtoni</name>
    <dbReference type="NCBI Taxonomy" id="8153"/>
    <lineage>
        <taxon>Eukaryota</taxon>
        <taxon>Metazoa</taxon>
        <taxon>Chordata</taxon>
        <taxon>Craniata</taxon>
        <taxon>Vertebrata</taxon>
        <taxon>Euteleostomi</taxon>
        <taxon>Actinopterygii</taxon>
        <taxon>Neopterygii</taxon>
        <taxon>Teleostei</taxon>
        <taxon>Neoteleostei</taxon>
        <taxon>Acanthomorphata</taxon>
        <taxon>Ovalentaria</taxon>
        <taxon>Cichlomorphae</taxon>
        <taxon>Cichliformes</taxon>
        <taxon>Cichlidae</taxon>
        <taxon>African cichlids</taxon>
        <taxon>Pseudocrenilabrinae</taxon>
        <taxon>Haplochromini</taxon>
        <taxon>Haplochromis</taxon>
    </lineage>
</organism>
<feature type="coiled-coil region" evidence="5">
    <location>
        <begin position="210"/>
        <end position="237"/>
    </location>
</feature>
<dbReference type="InterPro" id="IPR013083">
    <property type="entry name" value="Znf_RING/FYVE/PHD"/>
</dbReference>
<dbReference type="GO" id="GO:0008270">
    <property type="term" value="F:zinc ion binding"/>
    <property type="evidence" value="ECO:0007669"/>
    <property type="project" value="UniProtKB-KW"/>
</dbReference>
<evidence type="ECO:0000256" key="4">
    <source>
        <dbReference type="PROSITE-ProRule" id="PRU00024"/>
    </source>
</evidence>
<dbReference type="Gene3D" id="3.30.40.10">
    <property type="entry name" value="Zinc/RING finger domain, C3HC4 (zinc finger)"/>
    <property type="match status" value="1"/>
</dbReference>
<dbReference type="PROSITE" id="PS50119">
    <property type="entry name" value="ZF_BBOX"/>
    <property type="match status" value="1"/>
</dbReference>
<evidence type="ECO:0000256" key="5">
    <source>
        <dbReference type="SAM" id="Coils"/>
    </source>
</evidence>
<dbReference type="OMA" id="GCIGEYW"/>
<dbReference type="PROSITE" id="PS00518">
    <property type="entry name" value="ZF_RING_1"/>
    <property type="match status" value="1"/>
</dbReference>
<feature type="domain" description="RING-type" evidence="6">
    <location>
        <begin position="7"/>
        <end position="47"/>
    </location>
</feature>
<dbReference type="InterPro" id="IPR017907">
    <property type="entry name" value="Znf_RING_CS"/>
</dbReference>
<dbReference type="PANTHER" id="PTHR25465:SF32">
    <property type="entry name" value="BLOODTHIRSTY-RELATED GENE FAMILY, MEMBER 16 ISOFORM X1-RELATED"/>
    <property type="match status" value="1"/>
</dbReference>
<evidence type="ECO:0000313" key="8">
    <source>
        <dbReference type="Ensembl" id="ENSHBUP00000029513.1"/>
    </source>
</evidence>
<dbReference type="InterPro" id="IPR051051">
    <property type="entry name" value="E3_ubiq-ligase_TRIM/RNF"/>
</dbReference>
<dbReference type="RefSeq" id="XP_042070712.1">
    <property type="nucleotide sequence ID" value="XM_042214778.1"/>
</dbReference>
<dbReference type="Pfam" id="PF13445">
    <property type="entry name" value="zf-RING_UBOX"/>
    <property type="match status" value="1"/>
</dbReference>
<dbReference type="GeneTree" id="ENSGT01040000240400"/>
<dbReference type="SMART" id="SM00184">
    <property type="entry name" value="RING"/>
    <property type="match status" value="1"/>
</dbReference>
<dbReference type="InterPro" id="IPR027370">
    <property type="entry name" value="Znf-RING_euk"/>
</dbReference>
<dbReference type="SUPFAM" id="SSF57850">
    <property type="entry name" value="RING/U-box"/>
    <property type="match status" value="1"/>
</dbReference>
<dbReference type="GeneID" id="121812477"/>
<dbReference type="STRING" id="8153.ENSHBUP00000029513"/>
<dbReference type="Proteomes" id="UP000264840">
    <property type="component" value="Unplaced"/>
</dbReference>
<dbReference type="InterPro" id="IPR001841">
    <property type="entry name" value="Znf_RING"/>
</dbReference>
<accession>A0A3Q2WS18</accession>
<evidence type="ECO:0000259" key="7">
    <source>
        <dbReference type="PROSITE" id="PS50119"/>
    </source>
</evidence>
<dbReference type="InterPro" id="IPR000315">
    <property type="entry name" value="Znf_B-box"/>
</dbReference>
<evidence type="ECO:0000313" key="9">
    <source>
        <dbReference type="Proteomes" id="UP000264840"/>
    </source>
</evidence>
<dbReference type="Gene3D" id="4.10.830.40">
    <property type="match status" value="1"/>
</dbReference>
<dbReference type="PROSITE" id="PS50089">
    <property type="entry name" value="ZF_RING_2"/>
    <property type="match status" value="1"/>
</dbReference>
<dbReference type="PANTHER" id="PTHR25465">
    <property type="entry name" value="B-BOX DOMAIN CONTAINING"/>
    <property type="match status" value="1"/>
</dbReference>
<dbReference type="Ensembl" id="ENSHBUT00000019672.1">
    <property type="protein sequence ID" value="ENSHBUP00000029513.1"/>
    <property type="gene ID" value="ENSHBUG00000013982.1"/>
</dbReference>
<reference evidence="8" key="2">
    <citation type="submission" date="2025-09" db="UniProtKB">
        <authorList>
            <consortium name="Ensembl"/>
        </authorList>
    </citation>
    <scope>IDENTIFICATION</scope>
</reference>
<keyword evidence="2 4" id="KW-0863">Zinc-finger</keyword>
<feature type="domain" description="B box-type" evidence="7">
    <location>
        <begin position="124"/>
        <end position="164"/>
    </location>
</feature>